<organism evidence="1 2">
    <name type="scientific">Sipha flava</name>
    <name type="common">yellow sugarcane aphid</name>
    <dbReference type="NCBI Taxonomy" id="143950"/>
    <lineage>
        <taxon>Eukaryota</taxon>
        <taxon>Metazoa</taxon>
        <taxon>Ecdysozoa</taxon>
        <taxon>Arthropoda</taxon>
        <taxon>Hexapoda</taxon>
        <taxon>Insecta</taxon>
        <taxon>Pterygota</taxon>
        <taxon>Neoptera</taxon>
        <taxon>Paraneoptera</taxon>
        <taxon>Hemiptera</taxon>
        <taxon>Sternorrhyncha</taxon>
        <taxon>Aphidomorpha</taxon>
        <taxon>Aphidoidea</taxon>
        <taxon>Aphididae</taxon>
        <taxon>Sipha</taxon>
    </lineage>
</organism>
<dbReference type="OrthoDB" id="6619972at2759"/>
<gene>
    <name evidence="2" type="primary">LOC112690944</name>
</gene>
<proteinExistence type="predicted"/>
<reference evidence="2" key="1">
    <citation type="submission" date="2025-08" db="UniProtKB">
        <authorList>
            <consortium name="RefSeq"/>
        </authorList>
    </citation>
    <scope>IDENTIFICATION</scope>
    <source>
        <tissue evidence="2">Whole body</tissue>
    </source>
</reference>
<sequence length="135" mass="15788">MCSQFYFSRHFFFIMFDFGDISDPDELSTISLKRKNPKGKYVSSRQKMLVINLYKDILMKSPGIKYEDIVTNLSGVSGLGRETISKTIAEYRRTNTVISPNKKRIKASLFDKIDDLDRNGLRQKVHSFWLRRELP</sequence>
<accession>A0A8B8GD29</accession>
<dbReference type="GeneID" id="112690944"/>
<evidence type="ECO:0000313" key="2">
    <source>
        <dbReference type="RefSeq" id="XP_025420838.1"/>
    </source>
</evidence>
<dbReference type="RefSeq" id="XP_025420838.1">
    <property type="nucleotide sequence ID" value="XM_025565053.1"/>
</dbReference>
<keyword evidence="1" id="KW-1185">Reference proteome</keyword>
<dbReference type="Proteomes" id="UP000694846">
    <property type="component" value="Unplaced"/>
</dbReference>
<dbReference type="AlphaFoldDB" id="A0A8B8GD29"/>
<evidence type="ECO:0000313" key="1">
    <source>
        <dbReference type="Proteomes" id="UP000694846"/>
    </source>
</evidence>
<protein>
    <submittedName>
        <fullName evidence="2">Uncharacterized protein LOC112690944</fullName>
    </submittedName>
</protein>
<name>A0A8B8GD29_9HEMI</name>